<evidence type="ECO:0000256" key="1">
    <source>
        <dbReference type="SAM" id="SignalP"/>
    </source>
</evidence>
<feature type="chain" id="PRO_5018106439" description="Secreted protein" evidence="1">
    <location>
        <begin position="25"/>
        <end position="77"/>
    </location>
</feature>
<proteinExistence type="predicted"/>
<sequence>MWVKMVLAAAAVLLVFFMGFVAGAGSSAFAGHGFFKTIKSFFGSVVNISGITQTGQVFHHRGNSGYQAHRLFFQFQE</sequence>
<dbReference type="AlphaFoldDB" id="A0A3G2R291"/>
<keyword evidence="1" id="KW-0732">Signal</keyword>
<feature type="signal peptide" evidence="1">
    <location>
        <begin position="1"/>
        <end position="24"/>
    </location>
</feature>
<protein>
    <recommendedName>
        <fullName evidence="4">Secreted protein</fullName>
    </recommendedName>
</protein>
<accession>A0A3G2R291</accession>
<dbReference type="KEGG" id="bacg:D2962_01505"/>
<dbReference type="EMBL" id="CP033169">
    <property type="protein sequence ID" value="AYO29459.1"/>
    <property type="molecule type" value="Genomic_DNA"/>
</dbReference>
<organism evidence="2 3">
    <name type="scientific">Biomaibacter acetigenes</name>
    <dbReference type="NCBI Taxonomy" id="2316383"/>
    <lineage>
        <taxon>Bacteria</taxon>
        <taxon>Bacillati</taxon>
        <taxon>Bacillota</taxon>
        <taxon>Clostridia</taxon>
        <taxon>Thermosediminibacterales</taxon>
        <taxon>Tepidanaerobacteraceae</taxon>
        <taxon>Biomaibacter</taxon>
    </lineage>
</organism>
<evidence type="ECO:0008006" key="4">
    <source>
        <dbReference type="Google" id="ProtNLM"/>
    </source>
</evidence>
<gene>
    <name evidence="2" type="ORF">D2962_01505</name>
</gene>
<evidence type="ECO:0000313" key="2">
    <source>
        <dbReference type="EMBL" id="AYO29459.1"/>
    </source>
</evidence>
<keyword evidence="3" id="KW-1185">Reference proteome</keyword>
<name>A0A3G2R291_9FIRM</name>
<reference evidence="2 3" key="1">
    <citation type="submission" date="2018-10" db="EMBL/GenBank/DDBJ databases">
        <authorList>
            <person name="Zhang X."/>
        </authorList>
    </citation>
    <scope>NUCLEOTIDE SEQUENCE [LARGE SCALE GENOMIC DNA]</scope>
    <source>
        <strain evidence="2 3">SK-G1</strain>
    </source>
</reference>
<dbReference type="Proteomes" id="UP000280960">
    <property type="component" value="Chromosome"/>
</dbReference>
<dbReference type="RefSeq" id="WP_122013893.1">
    <property type="nucleotide sequence ID" value="NZ_CP033169.1"/>
</dbReference>
<evidence type="ECO:0000313" key="3">
    <source>
        <dbReference type="Proteomes" id="UP000280960"/>
    </source>
</evidence>